<name>A0A521EGI4_9BACL</name>
<organism evidence="1 2">
    <name type="scientific">Melghirimyces algeriensis</name>
    <dbReference type="NCBI Taxonomy" id="910412"/>
    <lineage>
        <taxon>Bacteria</taxon>
        <taxon>Bacillati</taxon>
        <taxon>Bacillota</taxon>
        <taxon>Bacilli</taxon>
        <taxon>Bacillales</taxon>
        <taxon>Thermoactinomycetaceae</taxon>
        <taxon>Melghirimyces</taxon>
    </lineage>
</organism>
<accession>A0A521EGI4</accession>
<evidence type="ECO:0000313" key="1">
    <source>
        <dbReference type="EMBL" id="SMO83008.1"/>
    </source>
</evidence>
<dbReference type="EMBL" id="FXTI01000009">
    <property type="protein sequence ID" value="SMO83008.1"/>
    <property type="molecule type" value="Genomic_DNA"/>
</dbReference>
<reference evidence="1 2" key="1">
    <citation type="submission" date="2017-05" db="EMBL/GenBank/DDBJ databases">
        <authorList>
            <person name="Varghese N."/>
            <person name="Submissions S."/>
        </authorList>
    </citation>
    <scope>NUCLEOTIDE SEQUENCE [LARGE SCALE GENOMIC DNA]</scope>
    <source>
        <strain evidence="1 2">DSM 45474</strain>
    </source>
</reference>
<sequence length="40" mass="4360">MDTLIPAVLLLLCLPVWTLTVVAGFWGLVQFMSDVANSPK</sequence>
<evidence type="ECO:0000313" key="2">
    <source>
        <dbReference type="Proteomes" id="UP000315636"/>
    </source>
</evidence>
<gene>
    <name evidence="1" type="ORF">SAMN06264849_10941</name>
</gene>
<dbReference type="RefSeq" id="WP_281285957.1">
    <property type="nucleotide sequence ID" value="NZ_FXTI01000009.1"/>
</dbReference>
<keyword evidence="2" id="KW-1185">Reference proteome</keyword>
<protein>
    <submittedName>
        <fullName evidence="1">Uncharacterized protein</fullName>
    </submittedName>
</protein>
<proteinExistence type="predicted"/>
<dbReference type="Proteomes" id="UP000315636">
    <property type="component" value="Unassembled WGS sequence"/>
</dbReference>
<dbReference type="AlphaFoldDB" id="A0A521EGI4"/>